<name>A0A8T2UZ09_CERRI</name>
<organism evidence="1 2">
    <name type="scientific">Ceratopteris richardii</name>
    <name type="common">Triangle waterfern</name>
    <dbReference type="NCBI Taxonomy" id="49495"/>
    <lineage>
        <taxon>Eukaryota</taxon>
        <taxon>Viridiplantae</taxon>
        <taxon>Streptophyta</taxon>
        <taxon>Embryophyta</taxon>
        <taxon>Tracheophyta</taxon>
        <taxon>Polypodiopsida</taxon>
        <taxon>Polypodiidae</taxon>
        <taxon>Polypodiales</taxon>
        <taxon>Pteridineae</taxon>
        <taxon>Pteridaceae</taxon>
        <taxon>Parkerioideae</taxon>
        <taxon>Ceratopteris</taxon>
    </lineage>
</organism>
<proteinExistence type="predicted"/>
<protein>
    <submittedName>
        <fullName evidence="1">Uncharacterized protein</fullName>
    </submittedName>
</protein>
<dbReference type="Proteomes" id="UP000825935">
    <property type="component" value="Chromosome 4"/>
</dbReference>
<sequence>MCQHGCKIAEETQTLSCHSRHQHRYRSAASDIGLAADSVAARAHLCADLLVCSRVQLRLRRVDPDFNTLISDTTTVICLDDYHALDMEDEFWDNFDDDDGGKSRDRSNFTSRKANLAL</sequence>
<keyword evidence="2" id="KW-1185">Reference proteome</keyword>
<dbReference type="AlphaFoldDB" id="A0A8T2UZ09"/>
<reference evidence="1" key="1">
    <citation type="submission" date="2021-08" db="EMBL/GenBank/DDBJ databases">
        <title>WGS assembly of Ceratopteris richardii.</title>
        <authorList>
            <person name="Marchant D.B."/>
            <person name="Chen G."/>
            <person name="Jenkins J."/>
            <person name="Shu S."/>
            <person name="Leebens-Mack J."/>
            <person name="Grimwood J."/>
            <person name="Schmutz J."/>
            <person name="Soltis P."/>
            <person name="Soltis D."/>
            <person name="Chen Z.-H."/>
        </authorList>
    </citation>
    <scope>NUCLEOTIDE SEQUENCE</scope>
    <source>
        <strain evidence="1">Whitten #5841</strain>
        <tissue evidence="1">Leaf</tissue>
    </source>
</reference>
<comment type="caution">
    <text evidence="1">The sequence shown here is derived from an EMBL/GenBank/DDBJ whole genome shotgun (WGS) entry which is preliminary data.</text>
</comment>
<gene>
    <name evidence="1" type="ORF">KP509_04G088200</name>
</gene>
<dbReference type="EMBL" id="CM035409">
    <property type="protein sequence ID" value="KAH7440030.1"/>
    <property type="molecule type" value="Genomic_DNA"/>
</dbReference>
<evidence type="ECO:0000313" key="2">
    <source>
        <dbReference type="Proteomes" id="UP000825935"/>
    </source>
</evidence>
<evidence type="ECO:0000313" key="1">
    <source>
        <dbReference type="EMBL" id="KAH7440030.1"/>
    </source>
</evidence>
<accession>A0A8T2UZ09</accession>